<dbReference type="SUPFAM" id="SSF89550">
    <property type="entry name" value="PHP domain-like"/>
    <property type="match status" value="1"/>
</dbReference>
<dbReference type="SMART" id="SM00481">
    <property type="entry name" value="POLIIIAc"/>
    <property type="match status" value="1"/>
</dbReference>
<keyword evidence="3" id="KW-1185">Reference proteome</keyword>
<comment type="caution">
    <text evidence="2">The sequence shown here is derived from an EMBL/GenBank/DDBJ whole genome shotgun (WGS) entry which is preliminary data.</text>
</comment>
<organism evidence="2 3">
    <name type="scientific">Aliidiomarina taiwanensis</name>
    <dbReference type="NCBI Taxonomy" id="946228"/>
    <lineage>
        <taxon>Bacteria</taxon>
        <taxon>Pseudomonadati</taxon>
        <taxon>Pseudomonadota</taxon>
        <taxon>Gammaproteobacteria</taxon>
        <taxon>Alteromonadales</taxon>
        <taxon>Idiomarinaceae</taxon>
        <taxon>Aliidiomarina</taxon>
    </lineage>
</organism>
<evidence type="ECO:0000313" key="3">
    <source>
        <dbReference type="Proteomes" id="UP000286976"/>
    </source>
</evidence>
<dbReference type="EMBL" id="PIPQ01000003">
    <property type="protein sequence ID" value="RUO40630.1"/>
    <property type="molecule type" value="Genomic_DNA"/>
</dbReference>
<dbReference type="InterPro" id="IPR003141">
    <property type="entry name" value="Pol/His_phosphatase_N"/>
</dbReference>
<protein>
    <recommendedName>
        <fullName evidence="1">Polymerase/histidinol phosphatase N-terminal domain-containing protein</fullName>
    </recommendedName>
</protein>
<reference evidence="2 3" key="1">
    <citation type="journal article" date="2011" name="Front. Microbiol.">
        <title>Genomic signatures of strain selection and enhancement in Bacillus atrophaeus var. globigii, a historical biowarfare simulant.</title>
        <authorList>
            <person name="Gibbons H.S."/>
            <person name="Broomall S.M."/>
            <person name="McNew L.A."/>
            <person name="Daligault H."/>
            <person name="Chapman C."/>
            <person name="Bruce D."/>
            <person name="Karavis M."/>
            <person name="Krepps M."/>
            <person name="McGregor P.A."/>
            <person name="Hong C."/>
            <person name="Park K.H."/>
            <person name="Akmal A."/>
            <person name="Feldman A."/>
            <person name="Lin J.S."/>
            <person name="Chang W.E."/>
            <person name="Higgs B.W."/>
            <person name="Demirev P."/>
            <person name="Lindquist J."/>
            <person name="Liem A."/>
            <person name="Fochler E."/>
            <person name="Read T.D."/>
            <person name="Tapia R."/>
            <person name="Johnson S."/>
            <person name="Bishop-Lilly K.A."/>
            <person name="Detter C."/>
            <person name="Han C."/>
            <person name="Sozhamannan S."/>
            <person name="Rosenzweig C.N."/>
            <person name="Skowronski E.W."/>
        </authorList>
    </citation>
    <scope>NUCLEOTIDE SEQUENCE [LARGE SCALE GENOMIC DNA]</scope>
    <source>
        <strain evidence="2 3">AIT1</strain>
    </source>
</reference>
<sequence>MRIDLHCHSNLSDGQLTPEQLVMRAAQMQLDYLALTDHDAVAGVERARSAAQAYGKGAPDIISGVEFSCQWQGFEIHILGWHFDVQHPAMTRLVTQQQQTRRDRAAAIGAKLVKQGVAAEHLPPPVEGQVLTRAHFAAALQSHGYVSSVQDAFRRYLGKGQCAYVPTPWCSIDEAIAAIQAAGGFTGLAHPLAYQLSSKWLKRLIVAFKEAGGEAMEVASGQQEPKQRQLLAQLAQDYDLAASVGSDFHYPGRWRELGRNLTLPAECRPIWASWNLA</sequence>
<dbReference type="CDD" id="cd07438">
    <property type="entry name" value="PHP_HisPPase_AMP"/>
    <property type="match status" value="1"/>
</dbReference>
<name>A0A432X241_9GAMM</name>
<dbReference type="PANTHER" id="PTHR42924:SF3">
    <property type="entry name" value="POLYMERASE_HISTIDINOL PHOSPHATASE N-TERMINAL DOMAIN-CONTAINING PROTEIN"/>
    <property type="match status" value="1"/>
</dbReference>
<dbReference type="InterPro" id="IPR052018">
    <property type="entry name" value="PHP_domain"/>
</dbReference>
<accession>A0A432X241</accession>
<gene>
    <name evidence="2" type="ORF">CWE15_07220</name>
</gene>
<dbReference type="OrthoDB" id="9804333at2"/>
<dbReference type="GO" id="GO:0035312">
    <property type="term" value="F:5'-3' DNA exonuclease activity"/>
    <property type="evidence" value="ECO:0007669"/>
    <property type="project" value="TreeGrafter"/>
</dbReference>
<evidence type="ECO:0000313" key="2">
    <source>
        <dbReference type="EMBL" id="RUO40630.1"/>
    </source>
</evidence>
<dbReference type="AlphaFoldDB" id="A0A432X241"/>
<dbReference type="Gene3D" id="3.20.20.140">
    <property type="entry name" value="Metal-dependent hydrolases"/>
    <property type="match status" value="1"/>
</dbReference>
<feature type="domain" description="Polymerase/histidinol phosphatase N-terminal" evidence="1">
    <location>
        <begin position="3"/>
        <end position="71"/>
    </location>
</feature>
<dbReference type="PANTHER" id="PTHR42924">
    <property type="entry name" value="EXONUCLEASE"/>
    <property type="match status" value="1"/>
</dbReference>
<evidence type="ECO:0000259" key="1">
    <source>
        <dbReference type="SMART" id="SM00481"/>
    </source>
</evidence>
<dbReference type="Pfam" id="PF02811">
    <property type="entry name" value="PHP"/>
    <property type="match status" value="1"/>
</dbReference>
<proteinExistence type="predicted"/>
<dbReference type="InterPro" id="IPR016195">
    <property type="entry name" value="Pol/histidinol_Pase-like"/>
</dbReference>
<dbReference type="Proteomes" id="UP000286976">
    <property type="component" value="Unassembled WGS sequence"/>
</dbReference>
<dbReference type="InterPro" id="IPR004013">
    <property type="entry name" value="PHP_dom"/>
</dbReference>
<dbReference type="Gene3D" id="1.10.150.650">
    <property type="match status" value="1"/>
</dbReference>
<dbReference type="GO" id="GO:0004534">
    <property type="term" value="F:5'-3' RNA exonuclease activity"/>
    <property type="evidence" value="ECO:0007669"/>
    <property type="project" value="TreeGrafter"/>
</dbReference>